<dbReference type="EMBL" id="JAHLQF010000001">
    <property type="protein sequence ID" value="MBU5483469.1"/>
    <property type="molecule type" value="Genomic_DNA"/>
</dbReference>
<sequence>MSINLSELKRENMRCLIYEENGSIKTVYENFEKVKQMVENPIEIYNPNMKQKELILNLLTNNLNVKDTSIDASISDEDVLLTLFSEITNIYLDLNKERDKELISEILKDPSPVLMKIKLEIEKIIYQEFLNWYENVKMLSNSPVEIQEIIVNGDEREKEAELEEENTIEELERKLEELKLNRNR</sequence>
<evidence type="ECO:0000313" key="2">
    <source>
        <dbReference type="EMBL" id="MBU5483469.1"/>
    </source>
</evidence>
<accession>A0ABS6EE33</accession>
<gene>
    <name evidence="2" type="ORF">KQI86_03950</name>
</gene>
<name>A0ABS6EE33_9CLOT</name>
<dbReference type="Proteomes" id="UP000726170">
    <property type="component" value="Unassembled WGS sequence"/>
</dbReference>
<dbReference type="RefSeq" id="WP_216437847.1">
    <property type="nucleotide sequence ID" value="NZ_JAHLQF010000001.1"/>
</dbReference>
<keyword evidence="1" id="KW-0175">Coiled coil</keyword>
<protein>
    <submittedName>
        <fullName evidence="2">Uncharacterized protein</fullName>
    </submittedName>
</protein>
<feature type="coiled-coil region" evidence="1">
    <location>
        <begin position="154"/>
        <end position="181"/>
    </location>
</feature>
<proteinExistence type="predicted"/>
<organism evidence="2 3">
    <name type="scientific">Clostridium mobile</name>
    <dbReference type="NCBI Taxonomy" id="2841512"/>
    <lineage>
        <taxon>Bacteria</taxon>
        <taxon>Bacillati</taxon>
        <taxon>Bacillota</taxon>
        <taxon>Clostridia</taxon>
        <taxon>Eubacteriales</taxon>
        <taxon>Clostridiaceae</taxon>
        <taxon>Clostridium</taxon>
    </lineage>
</organism>
<reference evidence="2 3" key="1">
    <citation type="submission" date="2021-06" db="EMBL/GenBank/DDBJ databases">
        <authorList>
            <person name="Sun Q."/>
            <person name="Li D."/>
        </authorList>
    </citation>
    <scope>NUCLEOTIDE SEQUENCE [LARGE SCALE GENOMIC DNA]</scope>
    <source>
        <strain evidence="2 3">MSJ-11</strain>
    </source>
</reference>
<evidence type="ECO:0000313" key="3">
    <source>
        <dbReference type="Proteomes" id="UP000726170"/>
    </source>
</evidence>
<keyword evidence="3" id="KW-1185">Reference proteome</keyword>
<evidence type="ECO:0000256" key="1">
    <source>
        <dbReference type="SAM" id="Coils"/>
    </source>
</evidence>
<comment type="caution">
    <text evidence="2">The sequence shown here is derived from an EMBL/GenBank/DDBJ whole genome shotgun (WGS) entry which is preliminary data.</text>
</comment>